<evidence type="ECO:0008006" key="3">
    <source>
        <dbReference type="Google" id="ProtNLM"/>
    </source>
</evidence>
<gene>
    <name evidence="1" type="ORF">LPB136_09360</name>
</gene>
<evidence type="ECO:0000313" key="2">
    <source>
        <dbReference type="Proteomes" id="UP000181898"/>
    </source>
</evidence>
<protein>
    <recommendedName>
        <fullName evidence="3">Gliding motility protein RemB</fullName>
    </recommendedName>
</protein>
<dbReference type="AlphaFoldDB" id="A0A1L3JKE3"/>
<proteinExistence type="predicted"/>
<dbReference type="RefSeq" id="WP_072556078.1">
    <property type="nucleotide sequence ID" value="NZ_CP018155.1"/>
</dbReference>
<dbReference type="Gene3D" id="2.40.160.130">
    <property type="entry name" value="Capsule assembly protein Wzi"/>
    <property type="match status" value="1"/>
</dbReference>
<organism evidence="1 2">
    <name type="scientific">Tenacibaculum todarodis</name>
    <dbReference type="NCBI Taxonomy" id="1850252"/>
    <lineage>
        <taxon>Bacteria</taxon>
        <taxon>Pseudomonadati</taxon>
        <taxon>Bacteroidota</taxon>
        <taxon>Flavobacteriia</taxon>
        <taxon>Flavobacteriales</taxon>
        <taxon>Flavobacteriaceae</taxon>
        <taxon>Tenacibaculum</taxon>
    </lineage>
</organism>
<evidence type="ECO:0000313" key="1">
    <source>
        <dbReference type="EMBL" id="APG65554.1"/>
    </source>
</evidence>
<reference evidence="1 2" key="1">
    <citation type="submission" date="2016-11" db="EMBL/GenBank/DDBJ databases">
        <title>Tenacibaculum sp. LPB0136, isolated from marine environment.</title>
        <authorList>
            <person name="Kim E."/>
            <person name="Yi H."/>
        </authorList>
    </citation>
    <scope>NUCLEOTIDE SEQUENCE [LARGE SCALE GENOMIC DNA]</scope>
    <source>
        <strain evidence="1 2">LPB0136</strain>
    </source>
</reference>
<accession>A0A1L3JKE3</accession>
<dbReference type="InterPro" id="IPR038636">
    <property type="entry name" value="Wzi_sf"/>
</dbReference>
<dbReference type="EMBL" id="CP018155">
    <property type="protein sequence ID" value="APG65554.1"/>
    <property type="molecule type" value="Genomic_DNA"/>
</dbReference>
<keyword evidence="2" id="KW-1185">Reference proteome</keyword>
<dbReference type="OrthoDB" id="9808260at2"/>
<dbReference type="KEGG" id="ten:LPB136_09360"/>
<sequence length="687" mass="79251">MKKSILVLLLIIPTLIFSQNSERYPMFKECEDVSAEEQEKCFYQQANTYFFKEFKVPEVLEKESFNKTVNVLFYVDEKGVFNSLLVNSPYKELQTEVNRVFAKMPAVKAATYNNHTVEMRFVLPIAFPLSENPSGIKINAEPKLDINVVVAQQKLADSTFLEHNSQLNIPFTHQSYVDYEYALHKNKGTHTASKPYIHNEINKVYDFEKEKTPFLKPEKKSWFGRKLWNEHLLQVKKEDYWLTLDFLVDVQLGKDNSDSQKYTYNNTRFMKIDGGLGDKFSFSTTIYESQGRFAEYVNLYASNPDKETFKPVSSEGLVPGRGKAKEFGTGYDYPVAEGYMSYTPNKFLNVQLGHGKNFIGDGYRSFLLSDVSSPATYLKMDVSFWKFKYTNIWMWAQDVREFAANANDRAHLRKYIAMHYLSINVTDKFNLGFFEAAVSAGENGIDMSFFNPLMFYRSVEFNRGEDVGNALIGITSKYKFSDKFMGYSQLLIDEFSFGNLTNLSDWRNKFGLQLGAKWFDALNVKNLFLQGEFNYARPYTFAHQNPVLNYGHYSQPIGHLWGANFWEMIGIARYKKDRWSGYGKLILGKRGFDKDGTVSYGGNIYQSYDIRVSDTNNSIGQGNTATIFMFDAQGNYLLNPSNKLSLFAGLSYRKFSPETPTATFKADTNIWFTVGLRADLFNWYFDF</sequence>
<name>A0A1L3JKE3_9FLAO</name>
<dbReference type="Proteomes" id="UP000181898">
    <property type="component" value="Chromosome"/>
</dbReference>
<dbReference type="STRING" id="1850252.LPB136_09360"/>